<dbReference type="InterPro" id="IPR036936">
    <property type="entry name" value="CRIB_dom_sf"/>
</dbReference>
<comment type="caution">
    <text evidence="3">The sequence shown here is derived from an EMBL/GenBank/DDBJ whole genome shotgun (WGS) entry which is preliminary data.</text>
</comment>
<name>A0A834LEU6_RHOSS</name>
<keyword evidence="4" id="KW-1185">Reference proteome</keyword>
<evidence type="ECO:0000256" key="1">
    <source>
        <dbReference type="SAM" id="MobiDB-lite"/>
    </source>
</evidence>
<dbReference type="InterPro" id="IPR000095">
    <property type="entry name" value="CRIB_dom"/>
</dbReference>
<dbReference type="PROSITE" id="PS51257">
    <property type="entry name" value="PROKAR_LIPOPROTEIN"/>
    <property type="match status" value="1"/>
</dbReference>
<dbReference type="Proteomes" id="UP000626092">
    <property type="component" value="Unassembled WGS sequence"/>
</dbReference>
<organism evidence="3 4">
    <name type="scientific">Rhododendron simsii</name>
    <name type="common">Sims's rhododendron</name>
    <dbReference type="NCBI Taxonomy" id="118357"/>
    <lineage>
        <taxon>Eukaryota</taxon>
        <taxon>Viridiplantae</taxon>
        <taxon>Streptophyta</taxon>
        <taxon>Embryophyta</taxon>
        <taxon>Tracheophyta</taxon>
        <taxon>Spermatophyta</taxon>
        <taxon>Magnoliopsida</taxon>
        <taxon>eudicotyledons</taxon>
        <taxon>Gunneridae</taxon>
        <taxon>Pentapetalae</taxon>
        <taxon>asterids</taxon>
        <taxon>Ericales</taxon>
        <taxon>Ericaceae</taxon>
        <taxon>Ericoideae</taxon>
        <taxon>Rhodoreae</taxon>
        <taxon>Rhododendron</taxon>
    </lineage>
</organism>
<evidence type="ECO:0000313" key="3">
    <source>
        <dbReference type="EMBL" id="KAF7132138.1"/>
    </source>
</evidence>
<protein>
    <recommendedName>
        <fullName evidence="2">CRIB domain-containing protein</fullName>
    </recommendedName>
</protein>
<gene>
    <name evidence="3" type="ORF">RHSIM_Rhsim09G0035800</name>
</gene>
<dbReference type="CDD" id="cd00132">
    <property type="entry name" value="CRIB"/>
    <property type="match status" value="1"/>
</dbReference>
<dbReference type="PANTHER" id="PTHR46931:SF14">
    <property type="entry name" value="CRIB DOMAIN-CONTAINING PROTEIN RIC2"/>
    <property type="match status" value="1"/>
</dbReference>
<sequence>MMRSDRMESLVVLPFSLGCVSRSSVALGGNNLQPKRTKSEPNSPVTKGEQESEEGSPVVENMKNSWSFLAIPKPNISSGVHRLVKTIKSFSHLFVYKEEMEERSETEMEIGFPTDVKHVTHIGWDGTNTMIKPDHKGSSWENLTVTAPPPPNDQFLSFPNSVSLRQFELAMAAQAHAPLSDHLTAASKFA</sequence>
<dbReference type="OrthoDB" id="678664at2759"/>
<feature type="region of interest" description="Disordered" evidence="1">
    <location>
        <begin position="28"/>
        <end position="58"/>
    </location>
</feature>
<evidence type="ECO:0000313" key="4">
    <source>
        <dbReference type="Proteomes" id="UP000626092"/>
    </source>
</evidence>
<dbReference type="InterPro" id="IPR044509">
    <property type="entry name" value="RIC2/4"/>
</dbReference>
<dbReference type="Pfam" id="PF00786">
    <property type="entry name" value="PBD"/>
    <property type="match status" value="1"/>
</dbReference>
<accession>A0A834LEU6</accession>
<reference evidence="3" key="1">
    <citation type="submission" date="2019-11" db="EMBL/GenBank/DDBJ databases">
        <authorList>
            <person name="Liu Y."/>
            <person name="Hou J."/>
            <person name="Li T.-Q."/>
            <person name="Guan C.-H."/>
            <person name="Wu X."/>
            <person name="Wu H.-Z."/>
            <person name="Ling F."/>
            <person name="Zhang R."/>
            <person name="Shi X.-G."/>
            <person name="Ren J.-P."/>
            <person name="Chen E.-F."/>
            <person name="Sun J.-M."/>
        </authorList>
    </citation>
    <scope>NUCLEOTIDE SEQUENCE</scope>
    <source>
        <strain evidence="3">Adult_tree_wgs_1</strain>
        <tissue evidence="3">Leaves</tissue>
    </source>
</reference>
<dbReference type="EMBL" id="WJXA01000009">
    <property type="protein sequence ID" value="KAF7132138.1"/>
    <property type="molecule type" value="Genomic_DNA"/>
</dbReference>
<dbReference type="PANTHER" id="PTHR46931">
    <property type="entry name" value="CRIB DOMAIN-CONTAINING PROTEIN RIC2"/>
    <property type="match status" value="1"/>
</dbReference>
<feature type="domain" description="CRIB" evidence="2">
    <location>
        <begin position="110"/>
        <end position="123"/>
    </location>
</feature>
<evidence type="ECO:0000259" key="2">
    <source>
        <dbReference type="PROSITE" id="PS50108"/>
    </source>
</evidence>
<dbReference type="Gene3D" id="3.90.810.10">
    <property type="entry name" value="CRIB domain"/>
    <property type="match status" value="1"/>
</dbReference>
<dbReference type="PROSITE" id="PS50108">
    <property type="entry name" value="CRIB"/>
    <property type="match status" value="1"/>
</dbReference>
<feature type="compositionally biased region" description="Polar residues" evidence="1">
    <location>
        <begin position="30"/>
        <end position="45"/>
    </location>
</feature>
<proteinExistence type="predicted"/>
<dbReference type="AlphaFoldDB" id="A0A834LEU6"/>
<dbReference type="SMART" id="SM00285">
    <property type="entry name" value="PBD"/>
    <property type="match status" value="1"/>
</dbReference>